<reference evidence="4" key="1">
    <citation type="journal article" date="2019" name="Int. J. Syst. Evol. Microbiol.">
        <title>The Global Catalogue of Microorganisms (GCM) 10K type strain sequencing project: providing services to taxonomists for standard genome sequencing and annotation.</title>
        <authorList>
            <consortium name="The Broad Institute Genomics Platform"/>
            <consortium name="The Broad Institute Genome Sequencing Center for Infectious Disease"/>
            <person name="Wu L."/>
            <person name="Ma J."/>
        </authorList>
    </citation>
    <scope>NUCLEOTIDE SEQUENCE [LARGE SCALE GENOMIC DNA]</scope>
    <source>
        <strain evidence="4">KCTC 32239</strain>
    </source>
</reference>
<dbReference type="InterPro" id="IPR016870">
    <property type="entry name" value="UCP028137"/>
</dbReference>
<comment type="caution">
    <text evidence="3">The sequence shown here is derived from an EMBL/GenBank/DDBJ whole genome shotgun (WGS) entry which is preliminary data.</text>
</comment>
<feature type="transmembrane region" description="Helical" evidence="2">
    <location>
        <begin position="35"/>
        <end position="53"/>
    </location>
</feature>
<sequence length="257" mass="28179">MTDNFSADNSNKEPATAQESKSPLTPKAAPKKENMLINILMNIIIPTLILTKLSGPNYLGPVWGLVTALAFPIGYGLKDFIANKKINFFSALGIVSVLLTGGIGILKLPTEYYAIKEAAIPGLIGLMVLISTRTRYPLVKTFIYNDTILNVEKIAAALKEHRKEDAFEKTLRLGSYLLAGSFFLSSTLNYILAEMIVKSPAGTEAFNIEVGKMNALSFPVIALPSMIIMIATLMYIFRSIRLLTGLTFEEVLHETSK</sequence>
<dbReference type="EMBL" id="BMYZ01000001">
    <property type="protein sequence ID" value="GGY72896.1"/>
    <property type="molecule type" value="Genomic_DNA"/>
</dbReference>
<keyword evidence="2" id="KW-0812">Transmembrane</keyword>
<protein>
    <submittedName>
        <fullName evidence="3">MFS transporter</fullName>
    </submittedName>
</protein>
<dbReference type="NCBIfam" id="NF041646">
    <property type="entry name" value="VC0807_fam"/>
    <property type="match status" value="1"/>
</dbReference>
<feature type="compositionally biased region" description="Polar residues" evidence="1">
    <location>
        <begin position="1"/>
        <end position="23"/>
    </location>
</feature>
<feature type="transmembrane region" description="Helical" evidence="2">
    <location>
        <begin position="173"/>
        <end position="193"/>
    </location>
</feature>
<evidence type="ECO:0000313" key="4">
    <source>
        <dbReference type="Proteomes" id="UP000619761"/>
    </source>
</evidence>
<accession>A0ABQ3B3W6</accession>
<gene>
    <name evidence="3" type="ORF">GCM10011613_17400</name>
</gene>
<feature type="transmembrane region" description="Helical" evidence="2">
    <location>
        <begin position="59"/>
        <end position="77"/>
    </location>
</feature>
<dbReference type="RefSeq" id="WP_373298474.1">
    <property type="nucleotide sequence ID" value="NZ_BMYZ01000001.1"/>
</dbReference>
<keyword evidence="4" id="KW-1185">Reference proteome</keyword>
<feature type="transmembrane region" description="Helical" evidence="2">
    <location>
        <begin position="112"/>
        <end position="130"/>
    </location>
</feature>
<feature type="region of interest" description="Disordered" evidence="1">
    <location>
        <begin position="1"/>
        <end position="28"/>
    </location>
</feature>
<evidence type="ECO:0000313" key="3">
    <source>
        <dbReference type="EMBL" id="GGY72896.1"/>
    </source>
</evidence>
<evidence type="ECO:0000256" key="2">
    <source>
        <dbReference type="SAM" id="Phobius"/>
    </source>
</evidence>
<keyword evidence="2" id="KW-0472">Membrane</keyword>
<dbReference type="Proteomes" id="UP000619761">
    <property type="component" value="Unassembled WGS sequence"/>
</dbReference>
<name>A0ABQ3B3W6_9GAMM</name>
<feature type="transmembrane region" description="Helical" evidence="2">
    <location>
        <begin position="86"/>
        <end position="106"/>
    </location>
</feature>
<evidence type="ECO:0000256" key="1">
    <source>
        <dbReference type="SAM" id="MobiDB-lite"/>
    </source>
</evidence>
<dbReference type="PIRSF" id="PIRSF028137">
    <property type="entry name" value="UCP028137"/>
    <property type="match status" value="1"/>
</dbReference>
<proteinExistence type="predicted"/>
<organism evidence="3 4">
    <name type="scientific">Cellvibrio zantedeschiae</name>
    <dbReference type="NCBI Taxonomy" id="1237077"/>
    <lineage>
        <taxon>Bacteria</taxon>
        <taxon>Pseudomonadati</taxon>
        <taxon>Pseudomonadota</taxon>
        <taxon>Gammaproteobacteria</taxon>
        <taxon>Cellvibrionales</taxon>
        <taxon>Cellvibrionaceae</taxon>
        <taxon>Cellvibrio</taxon>
    </lineage>
</organism>
<feature type="transmembrane region" description="Helical" evidence="2">
    <location>
        <begin position="213"/>
        <end position="237"/>
    </location>
</feature>
<keyword evidence="2" id="KW-1133">Transmembrane helix</keyword>